<evidence type="ECO:0000313" key="1">
    <source>
        <dbReference type="EMBL" id="CCM07013.1"/>
    </source>
</evidence>
<gene>
    <name evidence="1" type="ORF">FIBRA_09332</name>
</gene>
<organism evidence="1 2">
    <name type="scientific">Fibroporia radiculosa</name>
    <dbReference type="NCBI Taxonomy" id="599839"/>
    <lineage>
        <taxon>Eukaryota</taxon>
        <taxon>Fungi</taxon>
        <taxon>Dikarya</taxon>
        <taxon>Basidiomycota</taxon>
        <taxon>Agaricomycotina</taxon>
        <taxon>Agaricomycetes</taxon>
        <taxon>Polyporales</taxon>
        <taxon>Fibroporiaceae</taxon>
        <taxon>Fibroporia</taxon>
    </lineage>
</organism>
<dbReference type="AlphaFoldDB" id="J7SCY1"/>
<dbReference type="InParanoid" id="J7SCY1"/>
<dbReference type="Proteomes" id="UP000006352">
    <property type="component" value="Unassembled WGS sequence"/>
</dbReference>
<sequence>MANWACGSRSRGERQQECTRRTQQALEWVEDVVVAIGTWAQPVSVGPSRLGKMGLAVGYVGMHLDLGKSLAWMRWCKQTRRRVDQHGSLQEEEDVEELQGVGGCGAMCESNIVYPTVLTTLGVGWTAASSRGSWAHTRAGGNGPGCRQVALAGIDGHENERTEVDIEELCGGGPTARTTDFQALYPALSTTNTLSTAIGPPQLWGEWAAGGTAGGNPLGHGQVVDVDAVA</sequence>
<accession>J7SCY1</accession>
<protein>
    <submittedName>
        <fullName evidence="1">Uncharacterized protein</fullName>
    </submittedName>
</protein>
<proteinExistence type="predicted"/>
<dbReference type="HOGENOM" id="CLU_1204788_0_0_1"/>
<dbReference type="RefSeq" id="XP_012177034.1">
    <property type="nucleotide sequence ID" value="XM_012321644.1"/>
</dbReference>
<name>J7SCY1_9APHY</name>
<dbReference type="EMBL" id="HE797612">
    <property type="protein sequence ID" value="CCM07013.1"/>
    <property type="molecule type" value="Genomic_DNA"/>
</dbReference>
<reference evidence="1 2" key="1">
    <citation type="journal article" date="2012" name="Appl. Environ. Microbiol.">
        <title>Short-read sequencing for genomic analysis of the brown rot fungus Fibroporia radiculosa.</title>
        <authorList>
            <person name="Tang J.D."/>
            <person name="Perkins A.D."/>
            <person name="Sonstegard T.S."/>
            <person name="Schroeder S.G."/>
            <person name="Burgess S.C."/>
            <person name="Diehl S.V."/>
        </authorList>
    </citation>
    <scope>NUCLEOTIDE SEQUENCE [LARGE SCALE GENOMIC DNA]</scope>
    <source>
        <strain evidence="1 2">TFFH 294</strain>
    </source>
</reference>
<dbReference type="GeneID" id="24101913"/>
<keyword evidence="2" id="KW-1185">Reference proteome</keyword>
<evidence type="ECO:0000313" key="2">
    <source>
        <dbReference type="Proteomes" id="UP000006352"/>
    </source>
</evidence>